<feature type="domain" description="PPIase cyclophilin-type" evidence="1">
    <location>
        <begin position="116"/>
        <end position="337"/>
    </location>
</feature>
<dbReference type="OMA" id="IKIMPNY"/>
<dbReference type="InterPro" id="IPR002130">
    <property type="entry name" value="Cyclophilin-type_PPIase_dom"/>
</dbReference>
<dbReference type="GO" id="GO:0009507">
    <property type="term" value="C:chloroplast"/>
    <property type="evidence" value="ECO:0007669"/>
    <property type="project" value="TreeGrafter"/>
</dbReference>
<dbReference type="Gene3D" id="2.40.100.10">
    <property type="entry name" value="Cyclophilin-like"/>
    <property type="match status" value="1"/>
</dbReference>
<accession>A0A8T2SS74</accession>
<dbReference type="EMBL" id="CM035423">
    <property type="protein sequence ID" value="KAH7366236.1"/>
    <property type="molecule type" value="Genomic_DNA"/>
</dbReference>
<dbReference type="Pfam" id="PF00160">
    <property type="entry name" value="Pro_isomerase"/>
    <property type="match status" value="1"/>
</dbReference>
<dbReference type="PANTHER" id="PTHR47724">
    <property type="entry name" value="PEPTIDYL-PROLYL CIS-TRANS ISOMERASE CYP26-2, CHLOROPLASTIC"/>
    <property type="match status" value="1"/>
</dbReference>
<dbReference type="InterPro" id="IPR044185">
    <property type="entry name" value="CYP26-2-like"/>
</dbReference>
<organism evidence="2 3">
    <name type="scientific">Ceratopteris richardii</name>
    <name type="common">Triangle waterfern</name>
    <dbReference type="NCBI Taxonomy" id="49495"/>
    <lineage>
        <taxon>Eukaryota</taxon>
        <taxon>Viridiplantae</taxon>
        <taxon>Streptophyta</taxon>
        <taxon>Embryophyta</taxon>
        <taxon>Tracheophyta</taxon>
        <taxon>Polypodiopsida</taxon>
        <taxon>Polypodiidae</taxon>
        <taxon>Polypodiales</taxon>
        <taxon>Pteridineae</taxon>
        <taxon>Pteridaceae</taxon>
        <taxon>Parkerioideae</taxon>
        <taxon>Ceratopteris</taxon>
    </lineage>
</organism>
<dbReference type="Proteomes" id="UP000825935">
    <property type="component" value="Chromosome 18"/>
</dbReference>
<sequence length="340" mass="36525">MLAACSALCLQQPLNAVSAKPSLSSSTRISAASRHICASAPRQGSPSVELHSGDFLHHACGITENSFLADSIRRRVLLQTFLFNIAGTFLASESTKAIEETSVDCVTDLPITDKVYFDVAIDRQPVGRIVIGLYSADVPVGAKRFAEIAAGSRGVSYRKKEFDKITPSYVQNAGVRNFSLSGGIADAAKFTGGETVDALLPELETQNRKCPNSTKNVVNAVSIMVKDPSRPPPKQKLIAKDGKFEVIEEEFGPSLNGTQFIIVTKASQELDKSNLVVGKVVDGFDVLKVINGVRVVKDNTGSPYFKAAKLVGDTRAVVAERGFYRPYSKIVITGSGRLEV</sequence>
<dbReference type="InterPro" id="IPR029000">
    <property type="entry name" value="Cyclophilin-like_dom_sf"/>
</dbReference>
<evidence type="ECO:0000259" key="1">
    <source>
        <dbReference type="PROSITE" id="PS50072"/>
    </source>
</evidence>
<comment type="caution">
    <text evidence="2">The sequence shown here is derived from an EMBL/GenBank/DDBJ whole genome shotgun (WGS) entry which is preliminary data.</text>
</comment>
<dbReference type="AlphaFoldDB" id="A0A8T2SS74"/>
<dbReference type="PROSITE" id="PS50072">
    <property type="entry name" value="CSA_PPIASE_2"/>
    <property type="match status" value="1"/>
</dbReference>
<keyword evidence="3" id="KW-1185">Reference proteome</keyword>
<dbReference type="PRINTS" id="PR00153">
    <property type="entry name" value="CSAPPISMRASE"/>
</dbReference>
<dbReference type="OrthoDB" id="252722at2759"/>
<proteinExistence type="predicted"/>
<evidence type="ECO:0000313" key="3">
    <source>
        <dbReference type="Proteomes" id="UP000825935"/>
    </source>
</evidence>
<evidence type="ECO:0000313" key="2">
    <source>
        <dbReference type="EMBL" id="KAH7366236.1"/>
    </source>
</evidence>
<dbReference type="SUPFAM" id="SSF50891">
    <property type="entry name" value="Cyclophilin-like"/>
    <property type="match status" value="1"/>
</dbReference>
<reference evidence="2" key="1">
    <citation type="submission" date="2021-08" db="EMBL/GenBank/DDBJ databases">
        <title>WGS assembly of Ceratopteris richardii.</title>
        <authorList>
            <person name="Marchant D.B."/>
            <person name="Chen G."/>
            <person name="Jenkins J."/>
            <person name="Shu S."/>
            <person name="Leebens-Mack J."/>
            <person name="Grimwood J."/>
            <person name="Schmutz J."/>
            <person name="Soltis P."/>
            <person name="Soltis D."/>
            <person name="Chen Z.-H."/>
        </authorList>
    </citation>
    <scope>NUCLEOTIDE SEQUENCE</scope>
    <source>
        <strain evidence="2">Whitten #5841</strain>
        <tissue evidence="2">Leaf</tissue>
    </source>
</reference>
<name>A0A8T2SS74_CERRI</name>
<protein>
    <recommendedName>
        <fullName evidence="1">PPIase cyclophilin-type domain-containing protein</fullName>
    </recommendedName>
</protein>
<dbReference type="GO" id="GO:0003755">
    <property type="term" value="F:peptidyl-prolyl cis-trans isomerase activity"/>
    <property type="evidence" value="ECO:0007669"/>
    <property type="project" value="InterPro"/>
</dbReference>
<gene>
    <name evidence="2" type="ORF">KP509_18G069500</name>
</gene>
<dbReference type="PANTHER" id="PTHR47724:SF1">
    <property type="entry name" value="PEPTIDYL-PROLYL CIS-TRANS ISOMERASE CYP26-2, CHLOROPLASTIC"/>
    <property type="match status" value="1"/>
</dbReference>